<reference evidence="9" key="1">
    <citation type="submission" date="2013-03" db="EMBL/GenBank/DDBJ databases">
        <title>The Genome Sequence of Anopheles minimus MINIMUS1.</title>
        <authorList>
            <consortium name="The Broad Institute Genomics Platform"/>
            <person name="Neafsey D.E."/>
            <person name="Walton C."/>
            <person name="Walker B."/>
            <person name="Young S.K."/>
            <person name="Zeng Q."/>
            <person name="Gargeya S."/>
            <person name="Fitzgerald M."/>
            <person name="Haas B."/>
            <person name="Abouelleil A."/>
            <person name="Allen A.W."/>
            <person name="Alvarado L."/>
            <person name="Arachchi H.M."/>
            <person name="Berlin A.M."/>
            <person name="Chapman S.B."/>
            <person name="Gainer-Dewar J."/>
            <person name="Goldberg J."/>
            <person name="Griggs A."/>
            <person name="Gujja S."/>
            <person name="Hansen M."/>
            <person name="Howarth C."/>
            <person name="Imamovic A."/>
            <person name="Ireland A."/>
            <person name="Larimer J."/>
            <person name="McCowan C."/>
            <person name="Murphy C."/>
            <person name="Pearson M."/>
            <person name="Poon T.W."/>
            <person name="Priest M."/>
            <person name="Roberts A."/>
            <person name="Saif S."/>
            <person name="Shea T."/>
            <person name="Sisk P."/>
            <person name="Sykes S."/>
            <person name="Wortman J."/>
            <person name="Nusbaum C."/>
            <person name="Birren B."/>
        </authorList>
    </citation>
    <scope>NUCLEOTIDE SEQUENCE [LARGE SCALE GENOMIC DNA]</scope>
    <source>
        <strain evidence="9">MINIMUS1</strain>
    </source>
</reference>
<keyword evidence="3 6" id="KW-0378">Hydrolase</keyword>
<feature type="signal peptide" evidence="6">
    <location>
        <begin position="1"/>
        <end position="26"/>
    </location>
</feature>
<dbReference type="InterPro" id="IPR029058">
    <property type="entry name" value="AB_hydrolase_fold"/>
</dbReference>
<dbReference type="SUPFAM" id="SSF53474">
    <property type="entry name" value="alpha/beta-Hydrolases"/>
    <property type="match status" value="1"/>
</dbReference>
<evidence type="ECO:0000259" key="7">
    <source>
        <dbReference type="Pfam" id="PF00135"/>
    </source>
</evidence>
<feature type="domain" description="Carboxylesterase type B" evidence="7">
    <location>
        <begin position="33"/>
        <end position="555"/>
    </location>
</feature>
<dbReference type="Proteomes" id="UP000075920">
    <property type="component" value="Unassembled WGS sequence"/>
</dbReference>
<keyword evidence="2" id="KW-0719">Serine esterase</keyword>
<keyword evidence="4" id="KW-1015">Disulfide bond</keyword>
<evidence type="ECO:0000256" key="4">
    <source>
        <dbReference type="ARBA" id="ARBA00023157"/>
    </source>
</evidence>
<protein>
    <recommendedName>
        <fullName evidence="6">Carboxylic ester hydrolase</fullName>
        <ecNumber evidence="6">3.1.1.-</ecNumber>
    </recommendedName>
</protein>
<dbReference type="Gene3D" id="3.40.50.1820">
    <property type="entry name" value="alpha/beta hydrolase"/>
    <property type="match status" value="1"/>
</dbReference>
<evidence type="ECO:0000256" key="3">
    <source>
        <dbReference type="ARBA" id="ARBA00022801"/>
    </source>
</evidence>
<dbReference type="EnsemblMetazoa" id="AMIN016285-RA">
    <property type="protein sequence ID" value="AMIN016285-PA"/>
    <property type="gene ID" value="AMIN016285"/>
</dbReference>
<dbReference type="EC" id="3.1.1.-" evidence="6"/>
<evidence type="ECO:0000256" key="2">
    <source>
        <dbReference type="ARBA" id="ARBA00022487"/>
    </source>
</evidence>
<dbReference type="Pfam" id="PF00135">
    <property type="entry name" value="COesterase"/>
    <property type="match status" value="1"/>
</dbReference>
<dbReference type="InterPro" id="IPR019819">
    <property type="entry name" value="Carboxylesterase_B_CS"/>
</dbReference>
<dbReference type="PROSITE" id="PS00122">
    <property type="entry name" value="CARBOXYLESTERASE_B_1"/>
    <property type="match status" value="1"/>
</dbReference>
<keyword evidence="6" id="KW-0732">Signal</keyword>
<dbReference type="InterPro" id="IPR050309">
    <property type="entry name" value="Type-B_Carboxylest/Lipase"/>
</dbReference>
<name>A0A903Z097_9DIPT</name>
<dbReference type="AlphaFoldDB" id="A0A903Z097"/>
<feature type="chain" id="PRO_5038156296" description="Carboxylic ester hydrolase" evidence="6">
    <location>
        <begin position="27"/>
        <end position="569"/>
    </location>
</feature>
<evidence type="ECO:0000256" key="1">
    <source>
        <dbReference type="ARBA" id="ARBA00005964"/>
    </source>
</evidence>
<keyword evidence="5" id="KW-0325">Glycoprotein</keyword>
<sequence>MFRRKTGFVSLTSFVVILTCIISVKSQADPGRPIIDSPAGQVQGTTESCGLFCTYYSFKGVPYAEPPLGSLRFRNPVPRPRWQGVRDGSNHGAECLQAALIPGQVRGSEDCLYLNIYTQQLIGQRPVMVWIHGGGYGANSGNSVDFGPEKLVQDNVLLVTINYRLGTLGFLSTGDRYAAGNWGLKDCLQALRWVRLNIAAFGGDPDNVTIFGNSAGAALVHLLVLTDTGEGLFHKAIAQSSTALVPYAFQPRPRFYADRLAMAFGLGTDSSTYVEQLRTIPAEQFIPLQEAAFTIPVPRFLRPLDYGPVVEANDAPEERIIGKRPIDLIRTRAHRVPFIVGYTDLEGAFFTALENAIDPTVKGQFNANPHLLVPFFWNVNEGTTSSGQISGTFRQHYWQSQALDASVDYEWTVYQTDHQFLFAIDQTVRLHAQTSNVPLYYYQFAYDGDLNLYKKLFGVQHPGAIHTDDLPHLFHIPAAMLEPVPSDSHANIVSSRVVRMWTNFARTGDPTPAQEPLLQNVRWPTVGATGTGYLSIGHDLLPNSQTPNPTRMNLWYNLQQTYANAPFEV</sequence>
<organism evidence="8 9">
    <name type="scientific">Anopheles minimus</name>
    <dbReference type="NCBI Taxonomy" id="112268"/>
    <lineage>
        <taxon>Eukaryota</taxon>
        <taxon>Metazoa</taxon>
        <taxon>Ecdysozoa</taxon>
        <taxon>Arthropoda</taxon>
        <taxon>Hexapoda</taxon>
        <taxon>Insecta</taxon>
        <taxon>Pterygota</taxon>
        <taxon>Neoptera</taxon>
        <taxon>Endopterygota</taxon>
        <taxon>Diptera</taxon>
        <taxon>Nematocera</taxon>
        <taxon>Culicoidea</taxon>
        <taxon>Culicidae</taxon>
        <taxon>Anophelinae</taxon>
        <taxon>Anopheles</taxon>
    </lineage>
</organism>
<proteinExistence type="inferred from homology"/>
<dbReference type="InterPro" id="IPR002018">
    <property type="entry name" value="CarbesteraseB"/>
</dbReference>
<keyword evidence="9" id="KW-1185">Reference proteome</keyword>
<dbReference type="InterPro" id="IPR019826">
    <property type="entry name" value="Carboxylesterase_B_AS"/>
</dbReference>
<dbReference type="PROSITE" id="PS00941">
    <property type="entry name" value="CARBOXYLESTERASE_B_2"/>
    <property type="match status" value="1"/>
</dbReference>
<evidence type="ECO:0000313" key="8">
    <source>
        <dbReference type="EnsemblMetazoa" id="AMIN016285-PA"/>
    </source>
</evidence>
<comment type="similarity">
    <text evidence="1 6">Belongs to the type-B carboxylesterase/lipase family.</text>
</comment>
<reference evidence="8" key="2">
    <citation type="submission" date="2022-10" db="UniProtKB">
        <authorList>
            <consortium name="EnsemblMetazoa"/>
        </authorList>
    </citation>
    <scope>IDENTIFICATION</scope>
    <source>
        <strain evidence="8">MINIMUS1</strain>
    </source>
</reference>
<evidence type="ECO:0000313" key="9">
    <source>
        <dbReference type="Proteomes" id="UP000075920"/>
    </source>
</evidence>
<accession>A0A903Z097</accession>
<dbReference type="PANTHER" id="PTHR11559">
    <property type="entry name" value="CARBOXYLESTERASE"/>
    <property type="match status" value="1"/>
</dbReference>
<evidence type="ECO:0000256" key="5">
    <source>
        <dbReference type="ARBA" id="ARBA00023180"/>
    </source>
</evidence>
<evidence type="ECO:0000256" key="6">
    <source>
        <dbReference type="RuleBase" id="RU361235"/>
    </source>
</evidence>
<dbReference type="GO" id="GO:0052689">
    <property type="term" value="F:carboxylic ester hydrolase activity"/>
    <property type="evidence" value="ECO:0007669"/>
    <property type="project" value="UniProtKB-KW"/>
</dbReference>